<evidence type="ECO:0000313" key="2">
    <source>
        <dbReference type="Proteomes" id="UP000011750"/>
    </source>
</evidence>
<dbReference type="GO" id="GO:0010099">
    <property type="term" value="P:regulation of photomorphogenesis"/>
    <property type="evidence" value="ECO:0007669"/>
    <property type="project" value="InterPro"/>
</dbReference>
<reference evidence="1" key="3">
    <citation type="submission" date="2023-03" db="UniProtKB">
        <authorList>
            <consortium name="EnsemblPlants"/>
        </authorList>
    </citation>
    <scope>IDENTIFICATION</scope>
    <source>
        <strain evidence="1">cv. Chiifu-401-42</strain>
    </source>
</reference>
<sequence>MGVHILLIDAKASINVRHLNTFKYLFKKWSLYEQSGFDVSLLRRCVGYNSEDVMFLEDNRVSKTTSVQGYESDWLGRWTQPGNEVNYHDQSYNGDSNDLIRPEEKIPDEANQLLKGSKVSMKLEGNIFGGYLELFPNADHQHRGGVRVQSLGISKY</sequence>
<dbReference type="PANTHER" id="PTHR36062">
    <property type="entry name" value="OS01G0687300 PROTEIN"/>
    <property type="match status" value="1"/>
</dbReference>
<dbReference type="Gramene" id="Bra034936.1">
    <property type="protein sequence ID" value="Bra034936.1-P"/>
    <property type="gene ID" value="Bra034936"/>
</dbReference>
<reference evidence="1 2" key="1">
    <citation type="journal article" date="2011" name="Nat. Genet.">
        <title>The genome of the mesopolyploid crop species Brassica rapa.</title>
        <authorList>
            <consortium name="Brassica rapa Genome Sequencing Project Consortium"/>
            <person name="Wang X."/>
            <person name="Wang H."/>
            <person name="Wang J."/>
            <person name="Sun R."/>
            <person name="Wu J."/>
            <person name="Liu S."/>
            <person name="Bai Y."/>
            <person name="Mun J.H."/>
            <person name="Bancroft I."/>
            <person name="Cheng F."/>
            <person name="Huang S."/>
            <person name="Li X."/>
            <person name="Hua W."/>
            <person name="Wang J."/>
            <person name="Wang X."/>
            <person name="Freeling M."/>
            <person name="Pires J.C."/>
            <person name="Paterson A.H."/>
            <person name="Chalhoub B."/>
            <person name="Wang B."/>
            <person name="Hayward A."/>
            <person name="Sharpe A.G."/>
            <person name="Park B.S."/>
            <person name="Weisshaar B."/>
            <person name="Liu B."/>
            <person name="Li B."/>
            <person name="Liu B."/>
            <person name="Tong C."/>
            <person name="Song C."/>
            <person name="Duran C."/>
            <person name="Peng C."/>
            <person name="Geng C."/>
            <person name="Koh C."/>
            <person name="Lin C."/>
            <person name="Edwards D."/>
            <person name="Mu D."/>
            <person name="Shen D."/>
            <person name="Soumpourou E."/>
            <person name="Li F."/>
            <person name="Fraser F."/>
            <person name="Conant G."/>
            <person name="Lassalle G."/>
            <person name="King G.J."/>
            <person name="Bonnema G."/>
            <person name="Tang H."/>
            <person name="Wang H."/>
            <person name="Belcram H."/>
            <person name="Zhou H."/>
            <person name="Hirakawa H."/>
            <person name="Abe H."/>
            <person name="Guo H."/>
            <person name="Wang H."/>
            <person name="Jin H."/>
            <person name="Parkin I.A."/>
            <person name="Batley J."/>
            <person name="Kim J.S."/>
            <person name="Just J."/>
            <person name="Li J."/>
            <person name="Xu J."/>
            <person name="Deng J."/>
            <person name="Kim J.A."/>
            <person name="Li J."/>
            <person name="Yu J."/>
            <person name="Meng J."/>
            <person name="Wang J."/>
            <person name="Min J."/>
            <person name="Poulain J."/>
            <person name="Wang J."/>
            <person name="Hatakeyama K."/>
            <person name="Wu K."/>
            <person name="Wang L."/>
            <person name="Fang L."/>
            <person name="Trick M."/>
            <person name="Links M.G."/>
            <person name="Zhao M."/>
            <person name="Jin M."/>
            <person name="Ramchiary N."/>
            <person name="Drou N."/>
            <person name="Berkman P.J."/>
            <person name="Cai Q."/>
            <person name="Huang Q."/>
            <person name="Li R."/>
            <person name="Tabata S."/>
            <person name="Cheng S."/>
            <person name="Zhang S."/>
            <person name="Zhang S."/>
            <person name="Huang S."/>
            <person name="Sato S."/>
            <person name="Sun S."/>
            <person name="Kwon S.J."/>
            <person name="Choi S.R."/>
            <person name="Lee T.H."/>
            <person name="Fan W."/>
            <person name="Zhao X."/>
            <person name="Tan X."/>
            <person name="Xu X."/>
            <person name="Wang Y."/>
            <person name="Qiu Y."/>
            <person name="Yin Y."/>
            <person name="Li Y."/>
            <person name="Du Y."/>
            <person name="Liao Y."/>
            <person name="Lim Y."/>
            <person name="Narusaka Y."/>
            <person name="Wang Y."/>
            <person name="Wang Z."/>
            <person name="Li Z."/>
            <person name="Wang Z."/>
            <person name="Xiong Z."/>
            <person name="Zhang Z."/>
        </authorList>
    </citation>
    <scope>NUCLEOTIDE SEQUENCE [LARGE SCALE GENOMIC DNA]</scope>
    <source>
        <strain evidence="1 2">cv. Chiifu-401-42</strain>
    </source>
</reference>
<dbReference type="EnsemblPlants" id="Bra034936.1">
    <property type="protein sequence ID" value="Bra034936.1-P"/>
    <property type="gene ID" value="Bra034936"/>
</dbReference>
<proteinExistence type="predicted"/>
<protein>
    <submittedName>
        <fullName evidence="1">Uncharacterized protein</fullName>
    </submittedName>
</protein>
<dbReference type="InterPro" id="IPR037476">
    <property type="entry name" value="PCH1"/>
</dbReference>
<dbReference type="AlphaFoldDB" id="M4F1J0"/>
<dbReference type="InParanoid" id="M4F1J0"/>
<dbReference type="STRING" id="51351.M4F1J0"/>
<evidence type="ECO:0000313" key="1">
    <source>
        <dbReference type="EnsemblPlants" id="Bra034936.1-P"/>
    </source>
</evidence>
<keyword evidence="2" id="KW-1185">Reference proteome</keyword>
<dbReference type="Proteomes" id="UP000011750">
    <property type="component" value="Chromosome A08"/>
</dbReference>
<accession>M4F1J0</accession>
<reference evidence="1 2" key="2">
    <citation type="journal article" date="2018" name="Hortic Res">
        <title>Improved Brassica rapa reference genome by single-molecule sequencing and chromosome conformation capture technologies.</title>
        <authorList>
            <person name="Zhang L."/>
            <person name="Cai X."/>
            <person name="Wu J."/>
            <person name="Liu M."/>
            <person name="Grob S."/>
            <person name="Cheng F."/>
            <person name="Liang J."/>
            <person name="Cai C."/>
            <person name="Liu Z."/>
            <person name="Liu B."/>
            <person name="Wang F."/>
            <person name="Li S."/>
            <person name="Liu F."/>
            <person name="Li X."/>
            <person name="Cheng L."/>
            <person name="Yang W."/>
            <person name="Li M.H."/>
            <person name="Grossniklaus U."/>
            <person name="Zheng H."/>
            <person name="Wang X."/>
        </authorList>
    </citation>
    <scope>NUCLEOTIDE SEQUENCE [LARGE SCALE GENOMIC DNA]</scope>
    <source>
        <strain evidence="1 2">cv. Chiifu-401-42</strain>
    </source>
</reference>
<dbReference type="PANTHER" id="PTHR36062:SF7">
    <property type="entry name" value="BNAA07G03600D PROTEIN"/>
    <property type="match status" value="1"/>
</dbReference>
<name>M4F1J0_BRACM</name>
<dbReference type="HOGENOM" id="CLU_1689198_0_0_1"/>
<organism evidence="1 2">
    <name type="scientific">Brassica campestris</name>
    <name type="common">Field mustard</name>
    <dbReference type="NCBI Taxonomy" id="3711"/>
    <lineage>
        <taxon>Eukaryota</taxon>
        <taxon>Viridiplantae</taxon>
        <taxon>Streptophyta</taxon>
        <taxon>Embryophyta</taxon>
        <taxon>Tracheophyta</taxon>
        <taxon>Spermatophyta</taxon>
        <taxon>Magnoliopsida</taxon>
        <taxon>eudicotyledons</taxon>
        <taxon>Gunneridae</taxon>
        <taxon>Pentapetalae</taxon>
        <taxon>rosids</taxon>
        <taxon>malvids</taxon>
        <taxon>Brassicales</taxon>
        <taxon>Brassicaceae</taxon>
        <taxon>Brassiceae</taxon>
        <taxon>Brassica</taxon>
    </lineage>
</organism>